<name>A0A916XSK7_9HYPH</name>
<dbReference type="EMBL" id="BMJJ01000001">
    <property type="protein sequence ID" value="GGD04301.1"/>
    <property type="molecule type" value="Genomic_DNA"/>
</dbReference>
<gene>
    <name evidence="2" type="ORF">GCM10011335_03800</name>
</gene>
<organism evidence="2 3">
    <name type="scientific">Aureimonas glaciei</name>
    <dbReference type="NCBI Taxonomy" id="1776957"/>
    <lineage>
        <taxon>Bacteria</taxon>
        <taxon>Pseudomonadati</taxon>
        <taxon>Pseudomonadota</taxon>
        <taxon>Alphaproteobacteria</taxon>
        <taxon>Hyphomicrobiales</taxon>
        <taxon>Aurantimonadaceae</taxon>
        <taxon>Aureimonas</taxon>
    </lineage>
</organism>
<evidence type="ECO:0000313" key="3">
    <source>
        <dbReference type="Proteomes" id="UP000613160"/>
    </source>
</evidence>
<protein>
    <recommendedName>
        <fullName evidence="4">Transglutaminase</fullName>
    </recommendedName>
</protein>
<comment type="caution">
    <text evidence="2">The sequence shown here is derived from an EMBL/GenBank/DDBJ whole genome shotgun (WGS) entry which is preliminary data.</text>
</comment>
<dbReference type="RefSeq" id="WP_188848856.1">
    <property type="nucleotide sequence ID" value="NZ_BMJJ01000001.1"/>
</dbReference>
<dbReference type="PANTHER" id="PTHR39327">
    <property type="match status" value="1"/>
</dbReference>
<dbReference type="Gene3D" id="3.10.620.30">
    <property type="match status" value="1"/>
</dbReference>
<feature type="signal peptide" evidence="1">
    <location>
        <begin position="1"/>
        <end position="26"/>
    </location>
</feature>
<sequence>MHQIRASGAGLALALCLILPSAPAAAADFMTAGAVAVAPLGHRLFCKAQPRDCAAEGPAAAERLELEPEVIALIASINTSVNATIRPQSDQEQYGVEEHWTYPAERGDCEDYALLKRRKLHAAGIALSDLLITVVRKRNGEGHAILTLTTTSGDYVLDNLDWRVRPWRDTPYTFLKRQSSADPATWQAISTDTNVLVSAVAP</sequence>
<keyword evidence="3" id="KW-1185">Reference proteome</keyword>
<dbReference type="AlphaFoldDB" id="A0A916XSK7"/>
<reference evidence="2" key="1">
    <citation type="journal article" date="2014" name="Int. J. Syst. Evol. Microbiol.">
        <title>Complete genome sequence of Corynebacterium casei LMG S-19264T (=DSM 44701T), isolated from a smear-ripened cheese.</title>
        <authorList>
            <consortium name="US DOE Joint Genome Institute (JGI-PGF)"/>
            <person name="Walter F."/>
            <person name="Albersmeier A."/>
            <person name="Kalinowski J."/>
            <person name="Ruckert C."/>
        </authorList>
    </citation>
    <scope>NUCLEOTIDE SEQUENCE</scope>
    <source>
        <strain evidence="2">CGMCC 1.15493</strain>
    </source>
</reference>
<dbReference type="Proteomes" id="UP000613160">
    <property type="component" value="Unassembled WGS sequence"/>
</dbReference>
<feature type="chain" id="PRO_5037433329" description="Transglutaminase" evidence="1">
    <location>
        <begin position="27"/>
        <end position="202"/>
    </location>
</feature>
<proteinExistence type="predicted"/>
<dbReference type="InterPro" id="IPR010319">
    <property type="entry name" value="Transglutaminase-like_Cys_pept"/>
</dbReference>
<dbReference type="Pfam" id="PF06035">
    <property type="entry name" value="Peptidase_C93"/>
    <property type="match status" value="1"/>
</dbReference>
<evidence type="ECO:0000313" key="2">
    <source>
        <dbReference type="EMBL" id="GGD04301.1"/>
    </source>
</evidence>
<dbReference type="PANTHER" id="PTHR39327:SF1">
    <property type="entry name" value="BLR5470 PROTEIN"/>
    <property type="match status" value="1"/>
</dbReference>
<evidence type="ECO:0008006" key="4">
    <source>
        <dbReference type="Google" id="ProtNLM"/>
    </source>
</evidence>
<reference evidence="2" key="2">
    <citation type="submission" date="2020-09" db="EMBL/GenBank/DDBJ databases">
        <authorList>
            <person name="Sun Q."/>
            <person name="Zhou Y."/>
        </authorList>
    </citation>
    <scope>NUCLEOTIDE SEQUENCE</scope>
    <source>
        <strain evidence="2">CGMCC 1.15493</strain>
    </source>
</reference>
<evidence type="ECO:0000256" key="1">
    <source>
        <dbReference type="SAM" id="SignalP"/>
    </source>
</evidence>
<accession>A0A916XSK7</accession>
<keyword evidence="1" id="KW-0732">Signal</keyword>